<sequence length="137" mass="15057">MKFLLDIVSCCGTPAGSSQVTLPEREEDEETRSLAPSVPAPRNRRKRHGRMCASASESEWKPSLGAISEDHSVVAATMEREKAGANHFKKAADRTSKFAGPKNGSRPVVHVRSYSEDYGRALMPTFVPTFAPTPFMY</sequence>
<evidence type="ECO:0000313" key="3">
    <source>
        <dbReference type="Proteomes" id="UP000516437"/>
    </source>
</evidence>
<dbReference type="AlphaFoldDB" id="A0A6A1VUP2"/>
<name>A0A6A1VUP2_9ROSI</name>
<dbReference type="PANTHER" id="PTHR35318">
    <property type="entry name" value="BNAA10G08410D PROTEIN"/>
    <property type="match status" value="1"/>
</dbReference>
<reference evidence="2 3" key="1">
    <citation type="journal article" date="2019" name="Plant Biotechnol. J.">
        <title>The red bayberry genome and genetic basis of sex determination.</title>
        <authorList>
            <person name="Jia H.M."/>
            <person name="Jia H.J."/>
            <person name="Cai Q.L."/>
            <person name="Wang Y."/>
            <person name="Zhao H.B."/>
            <person name="Yang W.F."/>
            <person name="Wang G.Y."/>
            <person name="Li Y.H."/>
            <person name="Zhan D.L."/>
            <person name="Shen Y.T."/>
            <person name="Niu Q.F."/>
            <person name="Chang L."/>
            <person name="Qiu J."/>
            <person name="Zhao L."/>
            <person name="Xie H.B."/>
            <person name="Fu W.Y."/>
            <person name="Jin J."/>
            <person name="Li X.W."/>
            <person name="Jiao Y."/>
            <person name="Zhou C.C."/>
            <person name="Tu T."/>
            <person name="Chai C.Y."/>
            <person name="Gao J.L."/>
            <person name="Fan L.J."/>
            <person name="van de Weg E."/>
            <person name="Wang J.Y."/>
            <person name="Gao Z.S."/>
        </authorList>
    </citation>
    <scope>NUCLEOTIDE SEQUENCE [LARGE SCALE GENOMIC DNA]</scope>
    <source>
        <tissue evidence="2">Leaves</tissue>
    </source>
</reference>
<feature type="region of interest" description="Disordered" evidence="1">
    <location>
        <begin position="14"/>
        <end position="57"/>
    </location>
</feature>
<feature type="region of interest" description="Disordered" evidence="1">
    <location>
        <begin position="87"/>
        <end position="107"/>
    </location>
</feature>
<dbReference type="PANTHER" id="PTHR35318:SF2">
    <property type="entry name" value="OS08G0138900 PROTEIN"/>
    <property type="match status" value="1"/>
</dbReference>
<dbReference type="EMBL" id="RXIC02000022">
    <property type="protein sequence ID" value="KAB1215258.1"/>
    <property type="molecule type" value="Genomic_DNA"/>
</dbReference>
<accession>A0A6A1VUP2</accession>
<keyword evidence="3" id="KW-1185">Reference proteome</keyword>
<comment type="caution">
    <text evidence="2">The sequence shown here is derived from an EMBL/GenBank/DDBJ whole genome shotgun (WGS) entry which is preliminary data.</text>
</comment>
<feature type="compositionally biased region" description="Basic and acidic residues" evidence="1">
    <location>
        <begin position="87"/>
        <end position="96"/>
    </location>
</feature>
<evidence type="ECO:0000256" key="1">
    <source>
        <dbReference type="SAM" id="MobiDB-lite"/>
    </source>
</evidence>
<dbReference type="Proteomes" id="UP000516437">
    <property type="component" value="Chromosome 4"/>
</dbReference>
<evidence type="ECO:0000313" key="2">
    <source>
        <dbReference type="EMBL" id="KAB1215258.1"/>
    </source>
</evidence>
<protein>
    <submittedName>
        <fullName evidence="2">Uncharacterized protein</fullName>
    </submittedName>
</protein>
<gene>
    <name evidence="2" type="ORF">CJ030_MR4G027361</name>
</gene>
<organism evidence="2 3">
    <name type="scientific">Morella rubra</name>
    <name type="common">Chinese bayberry</name>
    <dbReference type="NCBI Taxonomy" id="262757"/>
    <lineage>
        <taxon>Eukaryota</taxon>
        <taxon>Viridiplantae</taxon>
        <taxon>Streptophyta</taxon>
        <taxon>Embryophyta</taxon>
        <taxon>Tracheophyta</taxon>
        <taxon>Spermatophyta</taxon>
        <taxon>Magnoliopsida</taxon>
        <taxon>eudicotyledons</taxon>
        <taxon>Gunneridae</taxon>
        <taxon>Pentapetalae</taxon>
        <taxon>rosids</taxon>
        <taxon>fabids</taxon>
        <taxon>Fagales</taxon>
        <taxon>Myricaceae</taxon>
        <taxon>Morella</taxon>
    </lineage>
</organism>
<dbReference type="OrthoDB" id="1917265at2759"/>
<proteinExistence type="predicted"/>